<comment type="caution">
    <text evidence="3">The sequence shown here is derived from an EMBL/GenBank/DDBJ whole genome shotgun (WGS) entry which is preliminary data.</text>
</comment>
<keyword evidence="1" id="KW-0175">Coiled coil</keyword>
<feature type="region of interest" description="Disordered" evidence="2">
    <location>
        <begin position="465"/>
        <end position="512"/>
    </location>
</feature>
<feature type="region of interest" description="Disordered" evidence="2">
    <location>
        <begin position="339"/>
        <end position="370"/>
    </location>
</feature>
<gene>
    <name evidence="3" type="ORF">FGO68_gene5316</name>
</gene>
<dbReference type="EMBL" id="RRYP01006043">
    <property type="protein sequence ID" value="TNV81516.1"/>
    <property type="molecule type" value="Genomic_DNA"/>
</dbReference>
<feature type="compositionally biased region" description="Polar residues" evidence="2">
    <location>
        <begin position="542"/>
        <end position="552"/>
    </location>
</feature>
<proteinExistence type="predicted"/>
<sequence>MKKHLNSCCQHLRDSLCEVLLELKLRSLDQQPTLDLVAYEKDRLSGASHVDLINMLRAQIDQLFFNQHQQSKEEDALETTSRRLILKKDETPSVQCNTSILNRNIPDDDDDDEYATDDCCGLSNVEIPTTRRQSPKKHSHLLAKQPLHQRQQELNTLAETLKRVRRPTESSTHTIVVRETEEDEEEEEEYIDEDESTPSQQIIRPSLENVPLQYEEAIQKLERDIRTHIAFENQMRIHIENLTGKQEEHEGALAQLTQKYEDELSVIKREKRRLDDLLTIREDECTKLKHSLEDLKSTILRQNEEYAAKLRRLEERYERATKDEKRQVMVMDMAGVLKAKAEKRSGSQCSQNEKSGGPKRPQSKGRSQTAQGFVAVEGKVGGVTGTVPMFTSFQGSGTHHHQLSRTAAATGPIPYCPSQQIPEEDLVSTALRQKLQDLQKHQNPSDTQQKIALKKSLVQQHFLASTNLQGTQGRNNVGHTRQQTTTTMTASTNQTQQQQQPSHHKRSKTQLLSIPTEQSARGETTTYCQKHDKENALLTFTKKGNNKPQTGLVTAHGKKGSGSGSRQRPYEEMKYSMVDLTSSMNNQPQKSIMNRMMHSNSQIITQSMLTQHQHNPSAVQQVWNQNTQLIQNLLLQTGRPQSANAIKRPQQQKVNRAII</sequence>
<evidence type="ECO:0000256" key="1">
    <source>
        <dbReference type="SAM" id="Coils"/>
    </source>
</evidence>
<feature type="region of interest" description="Disordered" evidence="2">
    <location>
        <begin position="542"/>
        <end position="568"/>
    </location>
</feature>
<reference evidence="3" key="1">
    <citation type="submission" date="2019-06" db="EMBL/GenBank/DDBJ databases">
        <authorList>
            <person name="Zheng W."/>
        </authorList>
    </citation>
    <scope>NUCLEOTIDE SEQUENCE</scope>
    <source>
        <strain evidence="3">QDHG01</strain>
    </source>
</reference>
<feature type="region of interest" description="Disordered" evidence="2">
    <location>
        <begin position="164"/>
        <end position="201"/>
    </location>
</feature>
<name>A0A8J8T4S1_HALGN</name>
<protein>
    <submittedName>
        <fullName evidence="3">Uncharacterized protein</fullName>
    </submittedName>
</protein>
<evidence type="ECO:0000313" key="4">
    <source>
        <dbReference type="Proteomes" id="UP000785679"/>
    </source>
</evidence>
<feature type="compositionally biased region" description="Polar residues" evidence="2">
    <location>
        <begin position="465"/>
        <end position="479"/>
    </location>
</feature>
<evidence type="ECO:0000313" key="3">
    <source>
        <dbReference type="EMBL" id="TNV81516.1"/>
    </source>
</evidence>
<accession>A0A8J8T4S1</accession>
<organism evidence="3 4">
    <name type="scientific">Halteria grandinella</name>
    <dbReference type="NCBI Taxonomy" id="5974"/>
    <lineage>
        <taxon>Eukaryota</taxon>
        <taxon>Sar</taxon>
        <taxon>Alveolata</taxon>
        <taxon>Ciliophora</taxon>
        <taxon>Intramacronucleata</taxon>
        <taxon>Spirotrichea</taxon>
        <taxon>Stichotrichia</taxon>
        <taxon>Sporadotrichida</taxon>
        <taxon>Halteriidae</taxon>
        <taxon>Halteria</taxon>
    </lineage>
</organism>
<dbReference type="AlphaFoldDB" id="A0A8J8T4S1"/>
<feature type="compositionally biased region" description="Low complexity" evidence="2">
    <location>
        <begin position="480"/>
        <end position="500"/>
    </location>
</feature>
<keyword evidence="4" id="KW-1185">Reference proteome</keyword>
<evidence type="ECO:0000256" key="2">
    <source>
        <dbReference type="SAM" id="MobiDB-lite"/>
    </source>
</evidence>
<feature type="coiled-coil region" evidence="1">
    <location>
        <begin position="239"/>
        <end position="327"/>
    </location>
</feature>
<feature type="compositionally biased region" description="Acidic residues" evidence="2">
    <location>
        <begin position="180"/>
        <end position="196"/>
    </location>
</feature>
<dbReference type="OrthoDB" id="327665at2759"/>
<dbReference type="Proteomes" id="UP000785679">
    <property type="component" value="Unassembled WGS sequence"/>
</dbReference>